<keyword evidence="1 2" id="KW-0193">Cuticle</keyword>
<dbReference type="PRINTS" id="PR00947">
    <property type="entry name" value="CUTICLE"/>
</dbReference>
<evidence type="ECO:0000256" key="2">
    <source>
        <dbReference type="PROSITE-ProRule" id="PRU00497"/>
    </source>
</evidence>
<dbReference type="EMBL" id="CP092874">
    <property type="protein sequence ID" value="UYV75092.1"/>
    <property type="molecule type" value="Genomic_DNA"/>
</dbReference>
<evidence type="ECO:0000256" key="1">
    <source>
        <dbReference type="ARBA" id="ARBA00022460"/>
    </source>
</evidence>
<sequence length="208" mass="22670">MLEPIQPYNFEFNIPVGDHNGFGQISRQESKDESGRVVGSYTINDPDGRQRIVNYIADESGYHASIQTNEPGTKSESPADANIVSSARFVILAVLFAVAASQFQDQEPIQPYNFEYNIPVGDHNGFGHISRQESKDESGRVVGSYTINDPDGRQRIVNYIADESGFRASIQTNEPGTKSESPADANIVSNAVDSFAAILANGQRGRLA</sequence>
<reference evidence="3 4" key="1">
    <citation type="submission" date="2022-01" db="EMBL/GenBank/DDBJ databases">
        <title>A chromosomal length assembly of Cordylochernes scorpioides.</title>
        <authorList>
            <person name="Zeh D."/>
            <person name="Zeh J."/>
        </authorList>
    </citation>
    <scope>NUCLEOTIDE SEQUENCE [LARGE SCALE GENOMIC DNA]</scope>
    <source>
        <strain evidence="3">IN4F17</strain>
        <tissue evidence="3">Whole Body</tissue>
    </source>
</reference>
<organism evidence="3 4">
    <name type="scientific">Cordylochernes scorpioides</name>
    <dbReference type="NCBI Taxonomy" id="51811"/>
    <lineage>
        <taxon>Eukaryota</taxon>
        <taxon>Metazoa</taxon>
        <taxon>Ecdysozoa</taxon>
        <taxon>Arthropoda</taxon>
        <taxon>Chelicerata</taxon>
        <taxon>Arachnida</taxon>
        <taxon>Pseudoscorpiones</taxon>
        <taxon>Cheliferoidea</taxon>
        <taxon>Chernetidae</taxon>
        <taxon>Cordylochernes</taxon>
    </lineage>
</organism>
<dbReference type="Pfam" id="PF00379">
    <property type="entry name" value="Chitin_bind_4"/>
    <property type="match status" value="2"/>
</dbReference>
<gene>
    <name evidence="3" type="ORF">LAZ67_12002444</name>
</gene>
<protein>
    <submittedName>
        <fullName evidence="3">Uncharacterized protein</fullName>
    </submittedName>
</protein>
<name>A0ABY6L4I7_9ARAC</name>
<dbReference type="PANTHER" id="PTHR10380:SF173">
    <property type="entry name" value="CUTICULAR PROTEIN 47EF, ISOFORM C-RELATED"/>
    <property type="match status" value="1"/>
</dbReference>
<dbReference type="PROSITE" id="PS00233">
    <property type="entry name" value="CHIT_BIND_RR_1"/>
    <property type="match status" value="2"/>
</dbReference>
<dbReference type="Proteomes" id="UP001235939">
    <property type="component" value="Chromosome 12"/>
</dbReference>
<dbReference type="PANTHER" id="PTHR10380">
    <property type="entry name" value="CUTICLE PROTEIN"/>
    <property type="match status" value="1"/>
</dbReference>
<dbReference type="InterPro" id="IPR031311">
    <property type="entry name" value="CHIT_BIND_RR_consensus"/>
</dbReference>
<dbReference type="PROSITE" id="PS51155">
    <property type="entry name" value="CHIT_BIND_RR_2"/>
    <property type="match status" value="2"/>
</dbReference>
<proteinExistence type="predicted"/>
<accession>A0ABY6L4I7</accession>
<keyword evidence="4" id="KW-1185">Reference proteome</keyword>
<dbReference type="InterPro" id="IPR050468">
    <property type="entry name" value="Cuticle_Struct_Prot"/>
</dbReference>
<evidence type="ECO:0000313" key="3">
    <source>
        <dbReference type="EMBL" id="UYV75092.1"/>
    </source>
</evidence>
<evidence type="ECO:0000313" key="4">
    <source>
        <dbReference type="Proteomes" id="UP001235939"/>
    </source>
</evidence>
<dbReference type="InterPro" id="IPR000618">
    <property type="entry name" value="Insect_cuticle"/>
</dbReference>